<accession>A0A378I4U5</accession>
<dbReference type="RefSeq" id="WP_115303937.1">
    <property type="nucleotide sequence ID" value="NZ_CAAAHO010000003.1"/>
</dbReference>
<feature type="compositionally biased region" description="Basic and acidic residues" evidence="1">
    <location>
        <begin position="71"/>
        <end position="92"/>
    </location>
</feature>
<sequence length="348" mass="39025">MTIFLKIIRDYLTNELTDYIGTSSSSDKSVINYLSQTLYAGREKQLSNQKRAIASELIQELKTFKLPELALPKEDSSEGEGANKDNDLDVENDKGKEKEVAELAEEVKLPTTSNASDTSIATEIAQPSQDYLNTNQIISLLLAAKAAAKKESDALNYDEGTFGPLIIDMIKVINNFLGKLKDMQLQDIPDDNDPYNKLCYYLATYLFKNTLGELHPSALARITTNPKITNSRKLTREKELLVKERIIACKEDLETLDIHHTKYHQTRRSRVLAHIHELKELNQGKVNEYGLNITIPITLAFFSTLKINGPKLGPEAGMLNDCLTEAQNAIKKENLEHVVEQISSVTLT</sequence>
<dbReference type="EMBL" id="UGNV01000001">
    <property type="protein sequence ID" value="STX30218.1"/>
    <property type="molecule type" value="Genomic_DNA"/>
</dbReference>
<dbReference type="Proteomes" id="UP000254968">
    <property type="component" value="Unassembled WGS sequence"/>
</dbReference>
<protein>
    <submittedName>
        <fullName evidence="2">Coiled-coil protein</fullName>
    </submittedName>
</protein>
<keyword evidence="3" id="KW-1185">Reference proteome</keyword>
<evidence type="ECO:0000313" key="2">
    <source>
        <dbReference type="EMBL" id="STX30218.1"/>
    </source>
</evidence>
<reference evidence="2 3" key="1">
    <citation type="submission" date="2018-06" db="EMBL/GenBank/DDBJ databases">
        <authorList>
            <consortium name="Pathogen Informatics"/>
            <person name="Doyle S."/>
        </authorList>
    </citation>
    <scope>NUCLEOTIDE SEQUENCE [LARGE SCALE GENOMIC DNA]</scope>
    <source>
        <strain evidence="2 3">NCTC13315</strain>
    </source>
</reference>
<proteinExistence type="predicted"/>
<dbReference type="OrthoDB" id="5648648at2"/>
<evidence type="ECO:0000313" key="3">
    <source>
        <dbReference type="Proteomes" id="UP000254968"/>
    </source>
</evidence>
<dbReference type="AlphaFoldDB" id="A0A378I4U5"/>
<feature type="region of interest" description="Disordered" evidence="1">
    <location>
        <begin position="69"/>
        <end position="92"/>
    </location>
</feature>
<evidence type="ECO:0000256" key="1">
    <source>
        <dbReference type="SAM" id="MobiDB-lite"/>
    </source>
</evidence>
<organism evidence="2 3">
    <name type="scientific">Legionella beliardensis</name>
    <dbReference type="NCBI Taxonomy" id="91822"/>
    <lineage>
        <taxon>Bacteria</taxon>
        <taxon>Pseudomonadati</taxon>
        <taxon>Pseudomonadota</taxon>
        <taxon>Gammaproteobacteria</taxon>
        <taxon>Legionellales</taxon>
        <taxon>Legionellaceae</taxon>
        <taxon>Legionella</taxon>
    </lineage>
</organism>
<name>A0A378I4U5_9GAMM</name>
<gene>
    <name evidence="2" type="ORF">NCTC13315_02783</name>
</gene>